<keyword evidence="2" id="KW-1185">Reference proteome</keyword>
<protein>
    <submittedName>
        <fullName evidence="1">Uncharacterized protein</fullName>
    </submittedName>
</protein>
<sequence>MPMIWNTHLLPSSNIPQYDATHSNMNFTISSRSSNSDNGMPLLESVSELQLHDFPQEEEIRVIPVEATGILRFMDDQNTRSSVLVWEMNTLMNPSYEKHWFDFAASVLLALHTYIPFNVPRSLFPLNVTLVWSTTPQGDHFSDERTPYCIYFHVNSSNYCNVDLHMAALSYALATCYVKISVVLAKTSFGSIFRDTVLHCSGVDRRNSPSYFMLGTHCVTKPHAAERPDMNEVHQAIEESLSAAEHVHLV</sequence>
<gene>
    <name evidence="1" type="ORF">CONPUDRAFT_73879</name>
</gene>
<organism evidence="1 2">
    <name type="scientific">Coniophora puteana (strain RWD-64-598)</name>
    <name type="common">Brown rot fungus</name>
    <dbReference type="NCBI Taxonomy" id="741705"/>
    <lineage>
        <taxon>Eukaryota</taxon>
        <taxon>Fungi</taxon>
        <taxon>Dikarya</taxon>
        <taxon>Basidiomycota</taxon>
        <taxon>Agaricomycotina</taxon>
        <taxon>Agaricomycetes</taxon>
        <taxon>Agaricomycetidae</taxon>
        <taxon>Boletales</taxon>
        <taxon>Coniophorineae</taxon>
        <taxon>Coniophoraceae</taxon>
        <taxon>Coniophora</taxon>
    </lineage>
</organism>
<accession>A0A5M3MP95</accession>
<evidence type="ECO:0000313" key="2">
    <source>
        <dbReference type="Proteomes" id="UP000053558"/>
    </source>
</evidence>
<name>A0A5M3MP95_CONPW</name>
<reference evidence="2" key="1">
    <citation type="journal article" date="2012" name="Science">
        <title>The Paleozoic origin of enzymatic lignin decomposition reconstructed from 31 fungal genomes.</title>
        <authorList>
            <person name="Floudas D."/>
            <person name="Binder M."/>
            <person name="Riley R."/>
            <person name="Barry K."/>
            <person name="Blanchette R.A."/>
            <person name="Henrissat B."/>
            <person name="Martinez A.T."/>
            <person name="Otillar R."/>
            <person name="Spatafora J.W."/>
            <person name="Yadav J.S."/>
            <person name="Aerts A."/>
            <person name="Benoit I."/>
            <person name="Boyd A."/>
            <person name="Carlson A."/>
            <person name="Copeland A."/>
            <person name="Coutinho P.M."/>
            <person name="de Vries R.P."/>
            <person name="Ferreira P."/>
            <person name="Findley K."/>
            <person name="Foster B."/>
            <person name="Gaskell J."/>
            <person name="Glotzer D."/>
            <person name="Gorecki P."/>
            <person name="Heitman J."/>
            <person name="Hesse C."/>
            <person name="Hori C."/>
            <person name="Igarashi K."/>
            <person name="Jurgens J.A."/>
            <person name="Kallen N."/>
            <person name="Kersten P."/>
            <person name="Kohler A."/>
            <person name="Kuees U."/>
            <person name="Kumar T.K.A."/>
            <person name="Kuo A."/>
            <person name="LaButti K."/>
            <person name="Larrondo L.F."/>
            <person name="Lindquist E."/>
            <person name="Ling A."/>
            <person name="Lombard V."/>
            <person name="Lucas S."/>
            <person name="Lundell T."/>
            <person name="Martin R."/>
            <person name="McLaughlin D.J."/>
            <person name="Morgenstern I."/>
            <person name="Morin E."/>
            <person name="Murat C."/>
            <person name="Nagy L.G."/>
            <person name="Nolan M."/>
            <person name="Ohm R.A."/>
            <person name="Patyshakuliyeva A."/>
            <person name="Rokas A."/>
            <person name="Ruiz-Duenas F.J."/>
            <person name="Sabat G."/>
            <person name="Salamov A."/>
            <person name="Samejima M."/>
            <person name="Schmutz J."/>
            <person name="Slot J.C."/>
            <person name="St John F."/>
            <person name="Stenlid J."/>
            <person name="Sun H."/>
            <person name="Sun S."/>
            <person name="Syed K."/>
            <person name="Tsang A."/>
            <person name="Wiebenga A."/>
            <person name="Young D."/>
            <person name="Pisabarro A."/>
            <person name="Eastwood D.C."/>
            <person name="Martin F."/>
            <person name="Cullen D."/>
            <person name="Grigoriev I.V."/>
            <person name="Hibbett D.S."/>
        </authorList>
    </citation>
    <scope>NUCLEOTIDE SEQUENCE [LARGE SCALE GENOMIC DNA]</scope>
    <source>
        <strain evidence="2">RWD-64-598 SS2</strain>
    </source>
</reference>
<proteinExistence type="predicted"/>
<dbReference type="Proteomes" id="UP000053558">
    <property type="component" value="Unassembled WGS sequence"/>
</dbReference>
<dbReference type="GeneID" id="19209172"/>
<dbReference type="KEGG" id="cput:CONPUDRAFT_73879"/>
<evidence type="ECO:0000313" key="1">
    <source>
        <dbReference type="EMBL" id="EIW80867.1"/>
    </source>
</evidence>
<comment type="caution">
    <text evidence="1">The sequence shown here is derived from an EMBL/GenBank/DDBJ whole genome shotgun (WGS) entry which is preliminary data.</text>
</comment>
<dbReference type="EMBL" id="JH711579">
    <property type="protein sequence ID" value="EIW80867.1"/>
    <property type="molecule type" value="Genomic_DNA"/>
</dbReference>
<dbReference type="RefSeq" id="XP_007769149.1">
    <property type="nucleotide sequence ID" value="XM_007770959.1"/>
</dbReference>
<dbReference type="AlphaFoldDB" id="A0A5M3MP95"/>